<sequence length="230" mass="25161">MVRVRLSANHANGPLIDPRHHAMLQALSKARLCVLGGFTISPDDGLPQSNGTLLLIGPDEPAFWPDFIRSSEYNDGHPDPMDRWSKRVLSRIAIDNSAAAIFPSDGPPFHPFYSWALRSGHAWKSPIGLLVHEQAGLFVSYRGALLVPWQVQMPIATPPCTVCATKPCQTTCPVGAFANDSYDVPTCKSYLTTPEGRTCMTQGCAARRACPIGQDRRVTDQSAFHMDAFL</sequence>
<protein>
    <recommendedName>
        <fullName evidence="3">4Fe-4S ferredoxin-type domain-containing protein</fullName>
    </recommendedName>
</protein>
<proteinExistence type="predicted"/>
<name>A0A2T0VWU4_9RHOB</name>
<organism evidence="1 2">
    <name type="scientific">Yoonia maritima</name>
    <dbReference type="NCBI Taxonomy" id="1435347"/>
    <lineage>
        <taxon>Bacteria</taxon>
        <taxon>Pseudomonadati</taxon>
        <taxon>Pseudomonadota</taxon>
        <taxon>Alphaproteobacteria</taxon>
        <taxon>Rhodobacterales</taxon>
        <taxon>Paracoccaceae</taxon>
        <taxon>Yoonia</taxon>
    </lineage>
</organism>
<reference evidence="1 2" key="1">
    <citation type="submission" date="2018-03" db="EMBL/GenBank/DDBJ databases">
        <title>Genomic Encyclopedia of Archaeal and Bacterial Type Strains, Phase II (KMG-II): from individual species to whole genera.</title>
        <authorList>
            <person name="Goeker M."/>
        </authorList>
    </citation>
    <scope>NUCLEOTIDE SEQUENCE [LARGE SCALE GENOMIC DNA]</scope>
    <source>
        <strain evidence="1 2">DSM 101533</strain>
    </source>
</reference>
<keyword evidence="2" id="KW-1185">Reference proteome</keyword>
<gene>
    <name evidence="1" type="ORF">CLV80_109106</name>
</gene>
<evidence type="ECO:0008006" key="3">
    <source>
        <dbReference type="Google" id="ProtNLM"/>
    </source>
</evidence>
<dbReference type="EMBL" id="PVTP01000009">
    <property type="protein sequence ID" value="PRY76306.1"/>
    <property type="molecule type" value="Genomic_DNA"/>
</dbReference>
<comment type="caution">
    <text evidence="1">The sequence shown here is derived from an EMBL/GenBank/DDBJ whole genome shotgun (WGS) entry which is preliminary data.</text>
</comment>
<accession>A0A2T0VWU4</accession>
<evidence type="ECO:0000313" key="2">
    <source>
        <dbReference type="Proteomes" id="UP000238007"/>
    </source>
</evidence>
<dbReference type="Proteomes" id="UP000238007">
    <property type="component" value="Unassembled WGS sequence"/>
</dbReference>
<dbReference type="AlphaFoldDB" id="A0A2T0VWU4"/>
<evidence type="ECO:0000313" key="1">
    <source>
        <dbReference type="EMBL" id="PRY76306.1"/>
    </source>
</evidence>